<proteinExistence type="predicted"/>
<evidence type="ECO:0000313" key="2">
    <source>
        <dbReference type="Proteomes" id="UP001161422"/>
    </source>
</evidence>
<name>A0AA37RZP7_9GAMM</name>
<dbReference type="SUPFAM" id="SSF55909">
    <property type="entry name" value="Pentein"/>
    <property type="match status" value="1"/>
</dbReference>
<dbReference type="EMBL" id="BSNC01000006">
    <property type="protein sequence ID" value="GLP97612.1"/>
    <property type="molecule type" value="Genomic_DNA"/>
</dbReference>
<dbReference type="RefSeq" id="WP_095504555.1">
    <property type="nucleotide sequence ID" value="NZ_BSNC01000006.1"/>
</dbReference>
<organism evidence="1 2">
    <name type="scientific">Paraferrimonas sedimenticola</name>
    <dbReference type="NCBI Taxonomy" id="375674"/>
    <lineage>
        <taxon>Bacteria</taxon>
        <taxon>Pseudomonadati</taxon>
        <taxon>Pseudomonadota</taxon>
        <taxon>Gammaproteobacteria</taxon>
        <taxon>Alteromonadales</taxon>
        <taxon>Ferrimonadaceae</taxon>
        <taxon>Paraferrimonas</taxon>
    </lineage>
</organism>
<dbReference type="Gene3D" id="3.75.10.10">
    <property type="entry name" value="L-arginine/glycine Amidinotransferase, Chain A"/>
    <property type="match status" value="1"/>
</dbReference>
<protein>
    <submittedName>
        <fullName evidence="1">Uncharacterized protein</fullName>
    </submittedName>
</protein>
<dbReference type="Proteomes" id="UP001161422">
    <property type="component" value="Unassembled WGS sequence"/>
</dbReference>
<gene>
    <name evidence="1" type="ORF">GCM10007895_29190</name>
</gene>
<accession>A0AA37RZP7</accession>
<comment type="caution">
    <text evidence="1">The sequence shown here is derived from an EMBL/GenBank/DDBJ whole genome shotgun (WGS) entry which is preliminary data.</text>
</comment>
<reference evidence="1" key="2">
    <citation type="submission" date="2023-01" db="EMBL/GenBank/DDBJ databases">
        <title>Draft genome sequence of Paraferrimonas sedimenticola strain NBRC 101628.</title>
        <authorList>
            <person name="Sun Q."/>
            <person name="Mori K."/>
        </authorList>
    </citation>
    <scope>NUCLEOTIDE SEQUENCE</scope>
    <source>
        <strain evidence="1">NBRC 101628</strain>
    </source>
</reference>
<reference evidence="1" key="1">
    <citation type="journal article" date="2014" name="Int. J. Syst. Evol. Microbiol.">
        <title>Complete genome sequence of Corynebacterium casei LMG S-19264T (=DSM 44701T), isolated from a smear-ripened cheese.</title>
        <authorList>
            <consortium name="US DOE Joint Genome Institute (JGI-PGF)"/>
            <person name="Walter F."/>
            <person name="Albersmeier A."/>
            <person name="Kalinowski J."/>
            <person name="Ruckert C."/>
        </authorList>
    </citation>
    <scope>NUCLEOTIDE SEQUENCE</scope>
    <source>
        <strain evidence="1">NBRC 101628</strain>
    </source>
</reference>
<evidence type="ECO:0000313" key="1">
    <source>
        <dbReference type="EMBL" id="GLP97612.1"/>
    </source>
</evidence>
<dbReference type="AlphaFoldDB" id="A0AA37RZP7"/>
<sequence length="120" mass="13413">MNVVYFDTQYTYHIDVLLGVYSDKVIGLPDVPNGGLFTPLPQRYYDDYTVLKIPAEEQKKGVCNAIPTRNGGVIIIDETPKTQKLSKEVGLKPRPIPFKTVYGMTGSGPHCSCTAFWRET</sequence>
<keyword evidence="2" id="KW-1185">Reference proteome</keyword>